<keyword evidence="3" id="KW-0234">DNA repair</keyword>
<reference evidence="6" key="1">
    <citation type="journal article" date="2015" name="Nature">
        <title>Complex archaea that bridge the gap between prokaryotes and eukaryotes.</title>
        <authorList>
            <person name="Spang A."/>
            <person name="Saw J.H."/>
            <person name="Jorgensen S.L."/>
            <person name="Zaremba-Niedzwiedzka K."/>
            <person name="Martijn J."/>
            <person name="Lind A.E."/>
            <person name="van Eijk R."/>
            <person name="Schleper C."/>
            <person name="Guy L."/>
            <person name="Ettema T.J."/>
        </authorList>
    </citation>
    <scope>NUCLEOTIDE SEQUENCE</scope>
</reference>
<dbReference type="GO" id="GO:0006285">
    <property type="term" value="P:base-excision repair, AP site formation"/>
    <property type="evidence" value="ECO:0007669"/>
    <property type="project" value="TreeGrafter"/>
</dbReference>
<evidence type="ECO:0000256" key="1">
    <source>
        <dbReference type="ARBA" id="ARBA00022763"/>
    </source>
</evidence>
<evidence type="ECO:0000256" key="3">
    <source>
        <dbReference type="ARBA" id="ARBA00023204"/>
    </source>
</evidence>
<evidence type="ECO:0000313" key="6">
    <source>
        <dbReference type="EMBL" id="KKK68027.1"/>
    </source>
</evidence>
<keyword evidence="2" id="KW-0378">Hydrolase</keyword>
<evidence type="ECO:0000256" key="4">
    <source>
        <dbReference type="ARBA" id="ARBA00023239"/>
    </source>
</evidence>
<dbReference type="GO" id="GO:0006289">
    <property type="term" value="P:nucleotide-excision repair"/>
    <property type="evidence" value="ECO:0007669"/>
    <property type="project" value="TreeGrafter"/>
</dbReference>
<proteinExistence type="predicted"/>
<dbReference type="PANTHER" id="PTHR43286">
    <property type="entry name" value="ENDONUCLEASE III-LIKE PROTEIN 1"/>
    <property type="match status" value="1"/>
</dbReference>
<dbReference type="PANTHER" id="PTHR43286:SF1">
    <property type="entry name" value="ENDONUCLEASE III-LIKE PROTEIN 1"/>
    <property type="match status" value="1"/>
</dbReference>
<keyword evidence="4" id="KW-0456">Lyase</keyword>
<dbReference type="GO" id="GO:0003906">
    <property type="term" value="F:DNA-(apurinic or apyrimidinic site) endonuclease activity"/>
    <property type="evidence" value="ECO:0007669"/>
    <property type="project" value="TreeGrafter"/>
</dbReference>
<dbReference type="SMART" id="SM00525">
    <property type="entry name" value="FES"/>
    <property type="match status" value="1"/>
</dbReference>
<comment type="caution">
    <text evidence="6">The sequence shown here is derived from an EMBL/GenBank/DDBJ whole genome shotgun (WGS) entry which is preliminary data.</text>
</comment>
<dbReference type="EMBL" id="LAZR01059323">
    <property type="protein sequence ID" value="KKK68027.1"/>
    <property type="molecule type" value="Genomic_DNA"/>
</dbReference>
<protein>
    <recommendedName>
        <fullName evidence="7">HhH-GPD domain-containing protein</fullName>
    </recommendedName>
</protein>
<organism evidence="6">
    <name type="scientific">marine sediment metagenome</name>
    <dbReference type="NCBI Taxonomy" id="412755"/>
    <lineage>
        <taxon>unclassified sequences</taxon>
        <taxon>metagenomes</taxon>
        <taxon>ecological metagenomes</taxon>
    </lineage>
</organism>
<keyword evidence="1" id="KW-0227">DNA damage</keyword>
<dbReference type="SUPFAM" id="SSF48150">
    <property type="entry name" value="DNA-glycosylase"/>
    <property type="match status" value="1"/>
</dbReference>
<dbReference type="InterPro" id="IPR003651">
    <property type="entry name" value="Endonuclease3_FeS-loop_motif"/>
</dbReference>
<dbReference type="GO" id="GO:0016829">
    <property type="term" value="F:lyase activity"/>
    <property type="evidence" value="ECO:0007669"/>
    <property type="project" value="UniProtKB-KW"/>
</dbReference>
<gene>
    <name evidence="6" type="ORF">LCGC14_2948200</name>
</gene>
<accession>A0A0F8XFU9</accession>
<name>A0A0F8XFU9_9ZZZZ</name>
<dbReference type="AlphaFoldDB" id="A0A0F8XFU9"/>
<dbReference type="Pfam" id="PF10576">
    <property type="entry name" value="EndIII_4Fe-2S"/>
    <property type="match status" value="1"/>
</dbReference>
<dbReference type="FunFam" id="1.10.1670.10:FF:000001">
    <property type="entry name" value="Endonuclease III"/>
    <property type="match status" value="1"/>
</dbReference>
<dbReference type="InterPro" id="IPR023170">
    <property type="entry name" value="HhH_base_excis_C"/>
</dbReference>
<keyword evidence="5" id="KW-0326">Glycosidase</keyword>
<dbReference type="Gene3D" id="1.10.1670.10">
    <property type="entry name" value="Helix-hairpin-Helix base-excision DNA repair enzymes (C-terminal)"/>
    <property type="match status" value="1"/>
</dbReference>
<dbReference type="InterPro" id="IPR011257">
    <property type="entry name" value="DNA_glycosylase"/>
</dbReference>
<evidence type="ECO:0000256" key="5">
    <source>
        <dbReference type="ARBA" id="ARBA00023295"/>
    </source>
</evidence>
<dbReference type="GO" id="GO:0000703">
    <property type="term" value="F:oxidized pyrimidine nucleobase lesion DNA N-glycosylase activity"/>
    <property type="evidence" value="ECO:0007669"/>
    <property type="project" value="TreeGrafter"/>
</dbReference>
<dbReference type="GO" id="GO:0051539">
    <property type="term" value="F:4 iron, 4 sulfur cluster binding"/>
    <property type="evidence" value="ECO:0007669"/>
    <property type="project" value="InterPro"/>
</dbReference>
<sequence length="77" mass="8389">IAVDTHVTRVANRLKLTSHKTNAGDKIEKDLISLTPQKHWSLLSHLLIFHGRGTCTARSPDCPGCPINDLCPSAFAV</sequence>
<feature type="non-terminal residue" evidence="6">
    <location>
        <position position="1"/>
    </location>
</feature>
<evidence type="ECO:0008006" key="7">
    <source>
        <dbReference type="Google" id="ProtNLM"/>
    </source>
</evidence>
<evidence type="ECO:0000256" key="2">
    <source>
        <dbReference type="ARBA" id="ARBA00022801"/>
    </source>
</evidence>